<keyword evidence="5" id="KW-1185">Reference proteome</keyword>
<dbReference type="SUPFAM" id="SSF56219">
    <property type="entry name" value="DNase I-like"/>
    <property type="match status" value="1"/>
</dbReference>
<dbReference type="AlphaFoldDB" id="A0AAD4QCG7"/>
<protein>
    <submittedName>
        <fullName evidence="4">Endonuclease/exonuclease/phosphatase</fullName>
    </submittedName>
</protein>
<evidence type="ECO:0000313" key="5">
    <source>
        <dbReference type="Proteomes" id="UP001201163"/>
    </source>
</evidence>
<sequence length="424" mass="47053">MSSATFSPTSEQLALRDAPASAAPPLPLVNLEKGQIVPRSWLTVQDGHQTTSWSVRIMTWNVLIPRKYQGRELFPHSDCLKSAQREHMLFNEILSSDGDILCLQEVDRLEKLIPVLEEAKYGHVYAAGPRKKHGSLIAFRKDSYKIHGNIVVCYDDIDIRPDGSESSRKGLSFRTKNVGNIVALEKVGDPSEGYIVATTHLFWHPSQAGILLREVVKYREGLGLSSWPCILAGDFNFHPGEPGYALLAGDALTLAQEQLLAKSRVVHVSVDPSVPLTASSNEDDESDPDRVITNAREALPADGLLSSPELVELFAVPTRPRSLYDEGQRLLEMTSGPILRCGERLGLPAHRRGAYEPEWTSYTHYWKSVLDYIWVIDPSDQRAVVTRLLQPHITDNLEPGLPRKGVCGSDHVSLATEVRWEGGD</sequence>
<feature type="domain" description="Endonuclease/exonuclease/phosphatase" evidence="3">
    <location>
        <begin position="58"/>
        <end position="411"/>
    </location>
</feature>
<comment type="similarity">
    <text evidence="1">Belongs to the CCR4/nocturin family.</text>
</comment>
<dbReference type="PANTHER" id="PTHR12121:SF45">
    <property type="entry name" value="NOCTURNIN"/>
    <property type="match status" value="1"/>
</dbReference>
<dbReference type="InterPro" id="IPR050410">
    <property type="entry name" value="CCR4/nocturin_mRNA_transcr"/>
</dbReference>
<dbReference type="InterPro" id="IPR036691">
    <property type="entry name" value="Endo/exonu/phosph_ase_sf"/>
</dbReference>
<comment type="caution">
    <text evidence="4">The sequence shown here is derived from an EMBL/GenBank/DDBJ whole genome shotgun (WGS) entry which is preliminary data.</text>
</comment>
<dbReference type="InterPro" id="IPR005135">
    <property type="entry name" value="Endo/exonuclease/phosphatase"/>
</dbReference>
<dbReference type="EMBL" id="JAKELL010000040">
    <property type="protein sequence ID" value="KAH8988960.1"/>
    <property type="molecule type" value="Genomic_DNA"/>
</dbReference>
<dbReference type="Pfam" id="PF03372">
    <property type="entry name" value="Exo_endo_phos"/>
    <property type="match status" value="1"/>
</dbReference>
<evidence type="ECO:0000313" key="4">
    <source>
        <dbReference type="EMBL" id="KAH8988960.1"/>
    </source>
</evidence>
<keyword evidence="2" id="KW-0378">Hydrolase</keyword>
<dbReference type="Gene3D" id="3.60.10.10">
    <property type="entry name" value="Endonuclease/exonuclease/phosphatase"/>
    <property type="match status" value="1"/>
</dbReference>
<keyword evidence="4" id="KW-0255">Endonuclease</keyword>
<dbReference type="GO" id="GO:0006139">
    <property type="term" value="P:nucleobase-containing compound metabolic process"/>
    <property type="evidence" value="ECO:0007669"/>
    <property type="project" value="UniProtKB-ARBA"/>
</dbReference>
<proteinExistence type="inferred from homology"/>
<evidence type="ECO:0000256" key="1">
    <source>
        <dbReference type="ARBA" id="ARBA00010774"/>
    </source>
</evidence>
<dbReference type="PANTHER" id="PTHR12121">
    <property type="entry name" value="CARBON CATABOLITE REPRESSOR PROTEIN 4"/>
    <property type="match status" value="1"/>
</dbReference>
<evidence type="ECO:0000256" key="2">
    <source>
        <dbReference type="ARBA" id="ARBA00022801"/>
    </source>
</evidence>
<accession>A0AAD4QCG7</accession>
<organism evidence="4 5">
    <name type="scientific">Lactarius akahatsu</name>
    <dbReference type="NCBI Taxonomy" id="416441"/>
    <lineage>
        <taxon>Eukaryota</taxon>
        <taxon>Fungi</taxon>
        <taxon>Dikarya</taxon>
        <taxon>Basidiomycota</taxon>
        <taxon>Agaricomycotina</taxon>
        <taxon>Agaricomycetes</taxon>
        <taxon>Russulales</taxon>
        <taxon>Russulaceae</taxon>
        <taxon>Lactarius</taxon>
    </lineage>
</organism>
<dbReference type="GO" id="GO:0004519">
    <property type="term" value="F:endonuclease activity"/>
    <property type="evidence" value="ECO:0007669"/>
    <property type="project" value="UniProtKB-KW"/>
</dbReference>
<keyword evidence="4" id="KW-0540">Nuclease</keyword>
<dbReference type="GO" id="GO:0000175">
    <property type="term" value="F:3'-5'-RNA exonuclease activity"/>
    <property type="evidence" value="ECO:0007669"/>
    <property type="project" value="TreeGrafter"/>
</dbReference>
<dbReference type="Proteomes" id="UP001201163">
    <property type="component" value="Unassembled WGS sequence"/>
</dbReference>
<evidence type="ECO:0000259" key="3">
    <source>
        <dbReference type="Pfam" id="PF03372"/>
    </source>
</evidence>
<gene>
    <name evidence="4" type="ORF">EDB92DRAFT_1935716</name>
</gene>
<name>A0AAD4QCG7_9AGAM</name>
<reference evidence="4" key="1">
    <citation type="submission" date="2022-01" db="EMBL/GenBank/DDBJ databases">
        <title>Comparative genomics reveals a dynamic genome evolution in the ectomycorrhizal milk-cap (Lactarius) mushrooms.</title>
        <authorList>
            <consortium name="DOE Joint Genome Institute"/>
            <person name="Lebreton A."/>
            <person name="Tang N."/>
            <person name="Kuo A."/>
            <person name="LaButti K."/>
            <person name="Drula E."/>
            <person name="Barry K."/>
            <person name="Clum A."/>
            <person name="Lipzen A."/>
            <person name="Mousain D."/>
            <person name="Ng V."/>
            <person name="Wang R."/>
            <person name="Wang X."/>
            <person name="Dai Y."/>
            <person name="Henrissat B."/>
            <person name="Grigoriev I.V."/>
            <person name="Guerin-Laguette A."/>
            <person name="Yu F."/>
            <person name="Martin F.M."/>
        </authorList>
    </citation>
    <scope>NUCLEOTIDE SEQUENCE</scope>
    <source>
        <strain evidence="4">QP</strain>
    </source>
</reference>